<dbReference type="EMBL" id="VTEQ01000001">
    <property type="protein sequence ID" value="TYS56338.1"/>
    <property type="molecule type" value="Genomic_DNA"/>
</dbReference>
<organism evidence="2 3">
    <name type="scientific">Rossellomorea marisflavi</name>
    <dbReference type="NCBI Taxonomy" id="189381"/>
    <lineage>
        <taxon>Bacteria</taxon>
        <taxon>Bacillati</taxon>
        <taxon>Bacillota</taxon>
        <taxon>Bacilli</taxon>
        <taxon>Bacillales</taxon>
        <taxon>Bacillaceae</taxon>
        <taxon>Rossellomorea</taxon>
    </lineage>
</organism>
<protein>
    <submittedName>
        <fullName evidence="2">Uncharacterized protein</fullName>
    </submittedName>
</protein>
<name>A0A5D4S2F1_9BACI</name>
<sequence>MKNLLLEELQRINRKLDTVHRKQMFVSEGSQEYVDFIKEEIRLLEDKNKLLAKVEDKLK</sequence>
<evidence type="ECO:0000313" key="3">
    <source>
        <dbReference type="Proteomes" id="UP000322997"/>
    </source>
</evidence>
<evidence type="ECO:0000313" key="2">
    <source>
        <dbReference type="EMBL" id="TYS56338.1"/>
    </source>
</evidence>
<evidence type="ECO:0000256" key="1">
    <source>
        <dbReference type="SAM" id="Coils"/>
    </source>
</evidence>
<dbReference type="Proteomes" id="UP000322997">
    <property type="component" value="Unassembled WGS sequence"/>
</dbReference>
<gene>
    <name evidence="2" type="ORF">FZC83_01845</name>
</gene>
<comment type="caution">
    <text evidence="2">The sequence shown here is derived from an EMBL/GenBank/DDBJ whole genome shotgun (WGS) entry which is preliminary data.</text>
</comment>
<feature type="coiled-coil region" evidence="1">
    <location>
        <begin position="2"/>
        <end position="57"/>
    </location>
</feature>
<dbReference type="RefSeq" id="WP_148984372.1">
    <property type="nucleotide sequence ID" value="NZ_JBNILK010000001.1"/>
</dbReference>
<accession>A0A5D4S2F1</accession>
<proteinExistence type="predicted"/>
<keyword evidence="1" id="KW-0175">Coiled coil</keyword>
<reference evidence="2 3" key="1">
    <citation type="submission" date="2019-08" db="EMBL/GenBank/DDBJ databases">
        <title>Bacillus genomes from the desert of Cuatro Cienegas, Coahuila.</title>
        <authorList>
            <person name="Olmedo-Alvarez G."/>
        </authorList>
    </citation>
    <scope>NUCLEOTIDE SEQUENCE [LARGE SCALE GENOMIC DNA]</scope>
    <source>
        <strain evidence="2 3">CH108_3D</strain>
    </source>
</reference>
<dbReference type="AlphaFoldDB" id="A0A5D4S2F1"/>